<proteinExistence type="predicted"/>
<accession>A0A0E9TCG6</accession>
<evidence type="ECO:0000313" key="2">
    <source>
        <dbReference type="EMBL" id="JAH51142.1"/>
    </source>
</evidence>
<sequence>MQVMQHGRQHVAQPVHSEQERRSQLTTEA</sequence>
<reference evidence="2" key="2">
    <citation type="journal article" date="2015" name="Fish Shellfish Immunol.">
        <title>Early steps in the European eel (Anguilla anguilla)-Vibrio vulnificus interaction in the gills: Role of the RtxA13 toxin.</title>
        <authorList>
            <person name="Callol A."/>
            <person name="Pajuelo D."/>
            <person name="Ebbesson L."/>
            <person name="Teles M."/>
            <person name="MacKenzie S."/>
            <person name="Amaro C."/>
        </authorList>
    </citation>
    <scope>NUCLEOTIDE SEQUENCE</scope>
</reference>
<evidence type="ECO:0000256" key="1">
    <source>
        <dbReference type="SAM" id="MobiDB-lite"/>
    </source>
</evidence>
<dbReference type="EMBL" id="GBXM01057435">
    <property type="protein sequence ID" value="JAH51142.1"/>
    <property type="molecule type" value="Transcribed_RNA"/>
</dbReference>
<reference evidence="2" key="1">
    <citation type="submission" date="2014-11" db="EMBL/GenBank/DDBJ databases">
        <authorList>
            <person name="Amaro Gonzalez C."/>
        </authorList>
    </citation>
    <scope>NUCLEOTIDE SEQUENCE</scope>
</reference>
<protein>
    <submittedName>
        <fullName evidence="2">Uncharacterized protein</fullName>
    </submittedName>
</protein>
<organism evidence="2">
    <name type="scientific">Anguilla anguilla</name>
    <name type="common">European freshwater eel</name>
    <name type="synonym">Muraena anguilla</name>
    <dbReference type="NCBI Taxonomy" id="7936"/>
    <lineage>
        <taxon>Eukaryota</taxon>
        <taxon>Metazoa</taxon>
        <taxon>Chordata</taxon>
        <taxon>Craniata</taxon>
        <taxon>Vertebrata</taxon>
        <taxon>Euteleostomi</taxon>
        <taxon>Actinopterygii</taxon>
        <taxon>Neopterygii</taxon>
        <taxon>Teleostei</taxon>
        <taxon>Anguilliformes</taxon>
        <taxon>Anguillidae</taxon>
        <taxon>Anguilla</taxon>
    </lineage>
</organism>
<dbReference type="AlphaFoldDB" id="A0A0E9TCG6"/>
<feature type="region of interest" description="Disordered" evidence="1">
    <location>
        <begin position="1"/>
        <end position="29"/>
    </location>
</feature>
<name>A0A0E9TCG6_ANGAN</name>